<feature type="domain" description="Roadblock/LAMTOR2" evidence="2">
    <location>
        <begin position="7"/>
        <end position="93"/>
    </location>
</feature>
<dbReference type="GO" id="GO:0005737">
    <property type="term" value="C:cytoplasm"/>
    <property type="evidence" value="ECO:0007669"/>
    <property type="project" value="UniProtKB-ARBA"/>
</dbReference>
<reference evidence="3" key="1">
    <citation type="submission" date="2020-12" db="EMBL/GenBank/DDBJ databases">
        <title>Metabolic potential, ecology and presence of endohyphal bacteria is reflected in genomic diversity of Mucoromycotina.</title>
        <authorList>
            <person name="Muszewska A."/>
            <person name="Okrasinska A."/>
            <person name="Steczkiewicz K."/>
            <person name="Drgas O."/>
            <person name="Orlowska M."/>
            <person name="Perlinska-Lenart U."/>
            <person name="Aleksandrzak-Piekarczyk T."/>
            <person name="Szatraj K."/>
            <person name="Zielenkiewicz U."/>
            <person name="Pilsyk S."/>
            <person name="Malc E."/>
            <person name="Mieczkowski P."/>
            <person name="Kruszewska J.S."/>
            <person name="Biernat P."/>
            <person name="Pawlowska J."/>
        </authorList>
    </citation>
    <scope>NUCLEOTIDE SEQUENCE</scope>
    <source>
        <strain evidence="3">WA0000017839</strain>
    </source>
</reference>
<evidence type="ECO:0000313" key="3">
    <source>
        <dbReference type="EMBL" id="KAG2195977.1"/>
    </source>
</evidence>
<dbReference type="GO" id="GO:0032008">
    <property type="term" value="P:positive regulation of TOR signaling"/>
    <property type="evidence" value="ECO:0007669"/>
    <property type="project" value="InterPro"/>
</dbReference>
<dbReference type="EMBL" id="JAEPRD010000156">
    <property type="protein sequence ID" value="KAG2195977.1"/>
    <property type="molecule type" value="Genomic_DNA"/>
</dbReference>
<gene>
    <name evidence="3" type="ORF">INT47_011482</name>
</gene>
<dbReference type="InterPro" id="IPR037587">
    <property type="entry name" value="LAMTOR2-like"/>
</dbReference>
<sequence length="127" mass="13997">MLKPKVISQVLRQSLHNGIKAALIMTSEGSLISFAADIDKDASIYSAISANIWNSYKKKNNDTYTNLQFQILHCDEGIVFITGIGAMLLCLVGESKVDLGILKAKAEALKNHLQEPLQQVAPYQEYS</sequence>
<organism evidence="3 4">
    <name type="scientific">Mucor saturninus</name>
    <dbReference type="NCBI Taxonomy" id="64648"/>
    <lineage>
        <taxon>Eukaryota</taxon>
        <taxon>Fungi</taxon>
        <taxon>Fungi incertae sedis</taxon>
        <taxon>Mucoromycota</taxon>
        <taxon>Mucoromycotina</taxon>
        <taxon>Mucoromycetes</taxon>
        <taxon>Mucorales</taxon>
        <taxon>Mucorineae</taxon>
        <taxon>Mucoraceae</taxon>
        <taxon>Mucor</taxon>
    </lineage>
</organism>
<dbReference type="PANTHER" id="PTHR13323">
    <property type="entry name" value="LATE ENDOSOMAL/LYSOSOMAL MP1 INTERACTING PROTEIN"/>
    <property type="match status" value="1"/>
</dbReference>
<proteinExistence type="inferred from homology"/>
<comment type="caution">
    <text evidence="3">The sequence shown here is derived from an EMBL/GenBank/DDBJ whole genome shotgun (WGS) entry which is preliminary data.</text>
</comment>
<dbReference type="GO" id="GO:0005085">
    <property type="term" value="F:guanyl-nucleotide exchange factor activity"/>
    <property type="evidence" value="ECO:0007669"/>
    <property type="project" value="InterPro"/>
</dbReference>
<dbReference type="GO" id="GO:0060090">
    <property type="term" value="F:molecular adaptor activity"/>
    <property type="evidence" value="ECO:0007669"/>
    <property type="project" value="InterPro"/>
</dbReference>
<dbReference type="OrthoDB" id="271745at2759"/>
<dbReference type="SUPFAM" id="SSF103196">
    <property type="entry name" value="Roadblock/LC7 domain"/>
    <property type="match status" value="1"/>
</dbReference>
<dbReference type="AlphaFoldDB" id="A0A8H7QNP9"/>
<dbReference type="FunFam" id="3.30.450.30:FF:000004">
    <property type="entry name" value="ragulator complex protein LAMTOR2"/>
    <property type="match status" value="1"/>
</dbReference>
<accession>A0A8H7QNP9</accession>
<dbReference type="SMART" id="SM00960">
    <property type="entry name" value="Robl_LC7"/>
    <property type="match status" value="1"/>
</dbReference>
<comment type="similarity">
    <text evidence="1">Belongs to the GAMAD family.</text>
</comment>
<dbReference type="Proteomes" id="UP000603453">
    <property type="component" value="Unassembled WGS sequence"/>
</dbReference>
<dbReference type="Gene3D" id="3.30.450.30">
    <property type="entry name" value="Dynein light chain 2a, cytoplasmic"/>
    <property type="match status" value="1"/>
</dbReference>
<evidence type="ECO:0000259" key="2">
    <source>
        <dbReference type="SMART" id="SM00960"/>
    </source>
</evidence>
<dbReference type="InterPro" id="IPR004942">
    <property type="entry name" value="Roadblock/LAMTOR2_dom"/>
</dbReference>
<name>A0A8H7QNP9_9FUNG</name>
<protein>
    <recommendedName>
        <fullName evidence="2">Roadblock/LAMTOR2 domain-containing protein</fullName>
    </recommendedName>
</protein>
<evidence type="ECO:0000313" key="4">
    <source>
        <dbReference type="Proteomes" id="UP000603453"/>
    </source>
</evidence>
<evidence type="ECO:0000256" key="1">
    <source>
        <dbReference type="ARBA" id="ARBA00007191"/>
    </source>
</evidence>
<dbReference type="Pfam" id="PF03259">
    <property type="entry name" value="Robl_LC7"/>
    <property type="match status" value="1"/>
</dbReference>
<keyword evidence="4" id="KW-1185">Reference proteome</keyword>